<dbReference type="Gene3D" id="3.30.450.20">
    <property type="entry name" value="PAS domain"/>
    <property type="match status" value="1"/>
</dbReference>
<dbReference type="EMBL" id="PPGH01000037">
    <property type="protein sequence ID" value="PQJ95191.1"/>
    <property type="molecule type" value="Genomic_DNA"/>
</dbReference>
<reference evidence="1 2" key="1">
    <citation type="submission" date="2018-01" db="EMBL/GenBank/DDBJ databases">
        <title>The complete genome sequence of Chromatium okenii LaCa, a purple sulfur bacterium with a turbulent life.</title>
        <authorList>
            <person name="Luedin S.M."/>
            <person name="Liechti N."/>
            <person name="Storelli N."/>
            <person name="Danza F."/>
            <person name="Wittwer M."/>
            <person name="Pothier J.F."/>
            <person name="Tonolla M.A."/>
        </authorList>
    </citation>
    <scope>NUCLEOTIDE SEQUENCE [LARGE SCALE GENOMIC DNA]</scope>
    <source>
        <strain evidence="1 2">LaCa</strain>
    </source>
</reference>
<name>A0A2S7XP82_9GAMM</name>
<keyword evidence="2" id="KW-1185">Reference proteome</keyword>
<comment type="caution">
    <text evidence="1">The sequence shown here is derived from an EMBL/GenBank/DDBJ whole genome shotgun (WGS) entry which is preliminary data.</text>
</comment>
<dbReference type="RefSeq" id="WP_146108821.1">
    <property type="nucleotide sequence ID" value="NZ_PPGH01000037.1"/>
</dbReference>
<proteinExistence type="predicted"/>
<evidence type="ECO:0000313" key="1">
    <source>
        <dbReference type="EMBL" id="PQJ95191.1"/>
    </source>
</evidence>
<evidence type="ECO:0000313" key="2">
    <source>
        <dbReference type="Proteomes" id="UP000239936"/>
    </source>
</evidence>
<gene>
    <name evidence="1" type="ORF">CXB77_12990</name>
</gene>
<protein>
    <recommendedName>
        <fullName evidence="3">PAC domain-containing protein</fullName>
    </recommendedName>
</protein>
<evidence type="ECO:0008006" key="3">
    <source>
        <dbReference type="Google" id="ProtNLM"/>
    </source>
</evidence>
<dbReference type="Proteomes" id="UP000239936">
    <property type="component" value="Unassembled WGS sequence"/>
</dbReference>
<accession>A0A2S7XP82</accession>
<sequence>MTAGGHNFQLVANPVFNSDGERLGTVVEWLDRTAEVAAERELDALLMRSRRAISVSAENGRQTGIFP</sequence>
<organism evidence="1 2">
    <name type="scientific">Chromatium okenii</name>
    <dbReference type="NCBI Taxonomy" id="61644"/>
    <lineage>
        <taxon>Bacteria</taxon>
        <taxon>Pseudomonadati</taxon>
        <taxon>Pseudomonadota</taxon>
        <taxon>Gammaproteobacteria</taxon>
        <taxon>Chromatiales</taxon>
        <taxon>Chromatiaceae</taxon>
        <taxon>Chromatium</taxon>
    </lineage>
</organism>
<dbReference type="AlphaFoldDB" id="A0A2S7XP82"/>